<protein>
    <submittedName>
        <fullName evidence="3">IS630 family transposase</fullName>
    </submittedName>
</protein>
<dbReference type="NCBIfam" id="NF033545">
    <property type="entry name" value="transpos_IS630"/>
    <property type="match status" value="1"/>
</dbReference>
<evidence type="ECO:0000313" key="3">
    <source>
        <dbReference type="EMBL" id="AXH00562.1"/>
    </source>
</evidence>
<dbReference type="Proteomes" id="UP000253744">
    <property type="component" value="Plasmid pDrdI"/>
</dbReference>
<dbReference type="KEGG" id="dwu:DVJ83_15415"/>
<evidence type="ECO:0000259" key="1">
    <source>
        <dbReference type="Pfam" id="PF13358"/>
    </source>
</evidence>
<dbReference type="Pfam" id="PF13592">
    <property type="entry name" value="HTH_33"/>
    <property type="match status" value="1"/>
</dbReference>
<dbReference type="SUPFAM" id="SSF53098">
    <property type="entry name" value="Ribonuclease H-like"/>
    <property type="match status" value="1"/>
</dbReference>
<dbReference type="InterPro" id="IPR012337">
    <property type="entry name" value="RNaseH-like_sf"/>
</dbReference>
<dbReference type="Pfam" id="PF13384">
    <property type="entry name" value="HTH_23"/>
    <property type="match status" value="1"/>
</dbReference>
<dbReference type="InterPro" id="IPR009057">
    <property type="entry name" value="Homeodomain-like_sf"/>
</dbReference>
<dbReference type="InterPro" id="IPR038717">
    <property type="entry name" value="Tc1-like_DDE_dom"/>
</dbReference>
<sequence>MWQPTRLTRQQLEERRLAAQPLLNNPEWTTASIAEHFGVKPSTVRVWRVRLSERGSLEATLSSGRPAWLNDAQIAEIIELLQQGPDPERFPDGRWTTERVRDVIGLKFDVWYDHDWIGKLLRRWGFSWQKVEKHAIEQSPEKINAWLEEELPALKKKVEAGETIVWADEVGFSMKPILGSTWARTGQTPVIFAKTEWRKLSTIGGITSAGQFFQQTHEGSIKADDVVAYLAHLLRHIAGSVTVVFDNARIHRAKVVQEFLKVNPRLSIVYLPPYTPEFNPIEQVWAYVKRHLLANCCPASVQELKVFLRSAWRKVRYRRLPAKLLGITEEFLT</sequence>
<dbReference type="Gene3D" id="3.30.420.10">
    <property type="entry name" value="Ribonuclease H-like superfamily/Ribonuclease H"/>
    <property type="match status" value="1"/>
</dbReference>
<dbReference type="PANTHER" id="PTHR46564">
    <property type="entry name" value="TRANSPOSASE"/>
    <property type="match status" value="1"/>
</dbReference>
<geneLocation type="plasmid" evidence="4">
    <name>pdrdi</name>
</geneLocation>
<feature type="domain" description="Tc1-like transposase DDE" evidence="1">
    <location>
        <begin position="164"/>
        <end position="304"/>
    </location>
</feature>
<evidence type="ECO:0000313" key="4">
    <source>
        <dbReference type="Proteomes" id="UP000253744"/>
    </source>
</evidence>
<dbReference type="RefSeq" id="WP_205413568.1">
    <property type="nucleotide sequence ID" value="NZ_CP031163.1"/>
</dbReference>
<gene>
    <name evidence="3" type="ORF">DVJ83_15415</name>
</gene>
<dbReference type="InterPro" id="IPR025959">
    <property type="entry name" value="Winged_HTH_dom"/>
</dbReference>
<feature type="domain" description="Winged helix-turn helix" evidence="2">
    <location>
        <begin position="92"/>
        <end position="150"/>
    </location>
</feature>
<organism evidence="3 4">
    <name type="scientific">Deinococcus wulumuqiensis</name>
    <dbReference type="NCBI Taxonomy" id="980427"/>
    <lineage>
        <taxon>Bacteria</taxon>
        <taxon>Thermotogati</taxon>
        <taxon>Deinococcota</taxon>
        <taxon>Deinococci</taxon>
        <taxon>Deinococcales</taxon>
        <taxon>Deinococcaceae</taxon>
        <taxon>Deinococcus</taxon>
    </lineage>
</organism>
<keyword evidence="3" id="KW-0614">Plasmid</keyword>
<evidence type="ECO:0000259" key="2">
    <source>
        <dbReference type="Pfam" id="PF13592"/>
    </source>
</evidence>
<dbReference type="PANTHER" id="PTHR46564:SF1">
    <property type="entry name" value="TRANSPOSASE"/>
    <property type="match status" value="1"/>
</dbReference>
<dbReference type="InterPro" id="IPR036397">
    <property type="entry name" value="RNaseH_sf"/>
</dbReference>
<reference evidence="3 4" key="1">
    <citation type="submission" date="2018-07" db="EMBL/GenBank/DDBJ databases">
        <title>Complete Genome and Methylome Analysis of Deinococcus wulumuqiensis NEB 479.</title>
        <authorList>
            <person name="Fomenkov A."/>
            <person name="Luyten Y."/>
            <person name="Vincze T."/>
            <person name="Anton B.P."/>
            <person name="Clark T."/>
            <person name="Roberts R.J."/>
            <person name="Morgan R.D."/>
        </authorList>
    </citation>
    <scope>NUCLEOTIDE SEQUENCE [LARGE SCALE GENOMIC DNA]</scope>
    <source>
        <strain evidence="3 4">NEB 479</strain>
        <plasmid evidence="4">Plasmid pdrdi</plasmid>
    </source>
</reference>
<dbReference type="EMBL" id="CP031163">
    <property type="protein sequence ID" value="AXH00562.1"/>
    <property type="molecule type" value="Genomic_DNA"/>
</dbReference>
<proteinExistence type="predicted"/>
<dbReference type="GO" id="GO:0003676">
    <property type="term" value="F:nucleic acid binding"/>
    <property type="evidence" value="ECO:0007669"/>
    <property type="project" value="InterPro"/>
</dbReference>
<dbReference type="InterPro" id="IPR047655">
    <property type="entry name" value="Transpos_IS630-like"/>
</dbReference>
<name>A0A345ILI9_9DEIO</name>
<dbReference type="Pfam" id="PF13358">
    <property type="entry name" value="DDE_3"/>
    <property type="match status" value="1"/>
</dbReference>
<dbReference type="AlphaFoldDB" id="A0A345ILI9"/>
<accession>A0A345ILI9</accession>
<dbReference type="SUPFAM" id="SSF46689">
    <property type="entry name" value="Homeodomain-like"/>
    <property type="match status" value="1"/>
</dbReference>